<keyword evidence="4" id="KW-1185">Reference proteome</keyword>
<name>A0A0B5F018_STRA4</name>
<proteinExistence type="predicted"/>
<organism evidence="3 4">
    <name type="scientific">Streptomyces albus (strain ATCC 21838 / DSM 41398 / FERM P-419 / JCM 4703 / NBRC 107858)</name>
    <dbReference type="NCBI Taxonomy" id="1081613"/>
    <lineage>
        <taxon>Bacteria</taxon>
        <taxon>Bacillati</taxon>
        <taxon>Actinomycetota</taxon>
        <taxon>Actinomycetes</taxon>
        <taxon>Kitasatosporales</taxon>
        <taxon>Streptomycetaceae</taxon>
        <taxon>Streptomyces</taxon>
    </lineage>
</organism>
<accession>A0A0B5F018</accession>
<evidence type="ECO:0000313" key="3">
    <source>
        <dbReference type="EMBL" id="AJE84945.1"/>
    </source>
</evidence>
<reference evidence="3 4" key="1">
    <citation type="submission" date="2015-01" db="EMBL/GenBank/DDBJ databases">
        <title>Enhanced salinomycin production by adjusting the supply of polyketide extender units in Streptomyce albus DSM 41398.</title>
        <authorList>
            <person name="Lu C."/>
        </authorList>
    </citation>
    <scope>NUCLEOTIDE SEQUENCE [LARGE SCALE GENOMIC DNA]</scope>
    <source>
        <strain evidence="4">ATCC 21838 / DSM 41398 / FERM P-419 / JCM 4703 / NBRC 107858</strain>
    </source>
</reference>
<keyword evidence="2" id="KW-0732">Signal</keyword>
<gene>
    <name evidence="3" type="ORF">SLNWT_4569</name>
</gene>
<evidence type="ECO:0000256" key="2">
    <source>
        <dbReference type="SAM" id="SignalP"/>
    </source>
</evidence>
<dbReference type="EMBL" id="CP010519">
    <property type="protein sequence ID" value="AJE84945.1"/>
    <property type="molecule type" value="Genomic_DNA"/>
</dbReference>
<feature type="region of interest" description="Disordered" evidence="1">
    <location>
        <begin position="305"/>
        <end position="335"/>
    </location>
</feature>
<feature type="chain" id="PRO_5002115007" evidence="2">
    <location>
        <begin position="27"/>
        <end position="335"/>
    </location>
</feature>
<dbReference type="AlphaFoldDB" id="A0A0B5F018"/>
<feature type="signal peptide" evidence="2">
    <location>
        <begin position="1"/>
        <end position="26"/>
    </location>
</feature>
<evidence type="ECO:0000313" key="4">
    <source>
        <dbReference type="Proteomes" id="UP000031523"/>
    </source>
</evidence>
<sequence>MNARRSLLIPLGAALLILPFGSIAHADEEVPNANAQGTKQNRTVGVKVKISFSTSGGGGDGSGTLTSSDANWDPPGCWYAPQWKSDDFREVRQNIYFSAVHDPDGREFTGEISEQNQGYAKDEYHDGDKGMYWGAVQNPDASYDEQWACNREPFWVPEGQQPDEPRAINPQMLAELAYNQIKVPGTKVTLAPAGATKVNLPTWAWLDKAEFKPVSVTASLDAGGVHMEATTTAEPTGLTLKPGTEDAELLPASGNCPVGKDGSIGEPYAKGNADRTPPCGVTYLKSSGNGTFDLQATATWKITWTGTGGAGGDLPDGEYGNNQPVEVEEAQAVNR</sequence>
<evidence type="ECO:0000256" key="1">
    <source>
        <dbReference type="SAM" id="MobiDB-lite"/>
    </source>
</evidence>
<protein>
    <submittedName>
        <fullName evidence="3">Secreted protein</fullName>
    </submittedName>
</protein>
<dbReference type="KEGG" id="sals:SLNWT_4569"/>
<dbReference type="Proteomes" id="UP000031523">
    <property type="component" value="Chromosome"/>
</dbReference>